<reference evidence="1" key="1">
    <citation type="submission" date="2016-10" db="EMBL/GenBank/DDBJ databases">
        <title>Sequence of Gallionella enrichment culture.</title>
        <authorList>
            <person name="Poehlein A."/>
            <person name="Muehling M."/>
            <person name="Daniel R."/>
        </authorList>
    </citation>
    <scope>NUCLEOTIDE SEQUENCE</scope>
</reference>
<dbReference type="EMBL" id="MLJW01000220">
    <property type="protein sequence ID" value="OIQ92883.1"/>
    <property type="molecule type" value="Genomic_DNA"/>
</dbReference>
<name>A0A1J5RTT5_9ZZZZ</name>
<organism evidence="1">
    <name type="scientific">mine drainage metagenome</name>
    <dbReference type="NCBI Taxonomy" id="410659"/>
    <lineage>
        <taxon>unclassified sequences</taxon>
        <taxon>metagenomes</taxon>
        <taxon>ecological metagenomes</taxon>
    </lineage>
</organism>
<proteinExistence type="predicted"/>
<sequence>MTTITDDFMKQMMVTTKAYTIVILKEGPNRNSPDLNQIVWEHGRRNFSLRADGILSVVCPIRDGSNINGIGIFNADENETKKIMDDDPGVKAGIFIYEIHPTRSFPGDSLPK</sequence>
<dbReference type="AlphaFoldDB" id="A0A1J5RTT5"/>
<evidence type="ECO:0008006" key="2">
    <source>
        <dbReference type="Google" id="ProtNLM"/>
    </source>
</evidence>
<gene>
    <name evidence="1" type="ORF">GALL_251780</name>
</gene>
<comment type="caution">
    <text evidence="1">The sequence shown here is derived from an EMBL/GenBank/DDBJ whole genome shotgun (WGS) entry which is preliminary data.</text>
</comment>
<protein>
    <recommendedName>
        <fullName evidence="2">YCII-related domain-containing protein</fullName>
    </recommendedName>
</protein>
<accession>A0A1J5RTT5</accession>
<evidence type="ECO:0000313" key="1">
    <source>
        <dbReference type="EMBL" id="OIQ92883.1"/>
    </source>
</evidence>